<dbReference type="Proteomes" id="UP000215914">
    <property type="component" value="Unassembled WGS sequence"/>
</dbReference>
<evidence type="ECO:0000313" key="1">
    <source>
        <dbReference type="EMBL" id="KAF5755337.1"/>
    </source>
</evidence>
<accession>A0A9K3GTN6</accession>
<gene>
    <name evidence="1" type="ORF">HanXRQr2_Chr17g0801651</name>
</gene>
<organism evidence="1 2">
    <name type="scientific">Helianthus annuus</name>
    <name type="common">Common sunflower</name>
    <dbReference type="NCBI Taxonomy" id="4232"/>
    <lineage>
        <taxon>Eukaryota</taxon>
        <taxon>Viridiplantae</taxon>
        <taxon>Streptophyta</taxon>
        <taxon>Embryophyta</taxon>
        <taxon>Tracheophyta</taxon>
        <taxon>Spermatophyta</taxon>
        <taxon>Magnoliopsida</taxon>
        <taxon>eudicotyledons</taxon>
        <taxon>Gunneridae</taxon>
        <taxon>Pentapetalae</taxon>
        <taxon>asterids</taxon>
        <taxon>campanulids</taxon>
        <taxon>Asterales</taxon>
        <taxon>Asteraceae</taxon>
        <taxon>Asteroideae</taxon>
        <taxon>Heliantheae alliance</taxon>
        <taxon>Heliantheae</taxon>
        <taxon>Helianthus</taxon>
    </lineage>
</organism>
<keyword evidence="2" id="KW-1185">Reference proteome</keyword>
<comment type="caution">
    <text evidence="1">The sequence shown here is derived from an EMBL/GenBank/DDBJ whole genome shotgun (WGS) entry which is preliminary data.</text>
</comment>
<dbReference type="AlphaFoldDB" id="A0A9K3GTN6"/>
<dbReference type="SUPFAM" id="SSF48371">
    <property type="entry name" value="ARM repeat"/>
    <property type="match status" value="1"/>
</dbReference>
<dbReference type="PANTHER" id="PTHR46043">
    <property type="entry name" value="ARM REPEAT SUPERFAMILY PROTEIN"/>
    <property type="match status" value="1"/>
</dbReference>
<reference evidence="1" key="2">
    <citation type="submission" date="2020-06" db="EMBL/GenBank/DDBJ databases">
        <title>Helianthus annuus Genome sequencing and assembly Release 2.</title>
        <authorList>
            <person name="Gouzy J."/>
            <person name="Langlade N."/>
            <person name="Munos S."/>
        </authorList>
    </citation>
    <scope>NUCLEOTIDE SEQUENCE</scope>
    <source>
        <tissue evidence="1">Leaves</tissue>
    </source>
</reference>
<dbReference type="EMBL" id="MNCJ02000332">
    <property type="protein sequence ID" value="KAF5755337.1"/>
    <property type="molecule type" value="Genomic_DNA"/>
</dbReference>
<dbReference type="Gramene" id="mRNA:HanXRQr2_Chr17g0801651">
    <property type="protein sequence ID" value="mRNA:HanXRQr2_Chr17g0801651"/>
    <property type="gene ID" value="HanXRQr2_Chr17g0801651"/>
</dbReference>
<proteinExistence type="predicted"/>
<dbReference type="InterPro" id="IPR011989">
    <property type="entry name" value="ARM-like"/>
</dbReference>
<dbReference type="InterPro" id="IPR016024">
    <property type="entry name" value="ARM-type_fold"/>
</dbReference>
<reference evidence="1" key="1">
    <citation type="journal article" date="2017" name="Nature">
        <title>The sunflower genome provides insights into oil metabolism, flowering and Asterid evolution.</title>
        <authorList>
            <person name="Badouin H."/>
            <person name="Gouzy J."/>
            <person name="Grassa C.J."/>
            <person name="Murat F."/>
            <person name="Staton S.E."/>
            <person name="Cottret L."/>
            <person name="Lelandais-Briere C."/>
            <person name="Owens G.L."/>
            <person name="Carrere S."/>
            <person name="Mayjonade B."/>
            <person name="Legrand L."/>
            <person name="Gill N."/>
            <person name="Kane N.C."/>
            <person name="Bowers J.E."/>
            <person name="Hubner S."/>
            <person name="Bellec A."/>
            <person name="Berard A."/>
            <person name="Berges H."/>
            <person name="Blanchet N."/>
            <person name="Boniface M.C."/>
            <person name="Brunel D."/>
            <person name="Catrice O."/>
            <person name="Chaidir N."/>
            <person name="Claudel C."/>
            <person name="Donnadieu C."/>
            <person name="Faraut T."/>
            <person name="Fievet G."/>
            <person name="Helmstetter N."/>
            <person name="King M."/>
            <person name="Knapp S.J."/>
            <person name="Lai Z."/>
            <person name="Le Paslier M.C."/>
            <person name="Lippi Y."/>
            <person name="Lorenzon L."/>
            <person name="Mandel J.R."/>
            <person name="Marage G."/>
            <person name="Marchand G."/>
            <person name="Marquand E."/>
            <person name="Bret-Mestries E."/>
            <person name="Morien E."/>
            <person name="Nambeesan S."/>
            <person name="Nguyen T."/>
            <person name="Pegot-Espagnet P."/>
            <person name="Pouilly N."/>
            <person name="Raftis F."/>
            <person name="Sallet E."/>
            <person name="Schiex T."/>
            <person name="Thomas J."/>
            <person name="Vandecasteele C."/>
            <person name="Vares D."/>
            <person name="Vear F."/>
            <person name="Vautrin S."/>
            <person name="Crespi M."/>
            <person name="Mangin B."/>
            <person name="Burke J.M."/>
            <person name="Salse J."/>
            <person name="Munos S."/>
            <person name="Vincourt P."/>
            <person name="Rieseberg L.H."/>
            <person name="Langlade N.B."/>
        </authorList>
    </citation>
    <scope>NUCLEOTIDE SEQUENCE</scope>
    <source>
        <tissue evidence="1">Leaves</tissue>
    </source>
</reference>
<dbReference type="OrthoDB" id="7537227at2759"/>
<dbReference type="Gene3D" id="1.25.10.10">
    <property type="entry name" value="Leucine-rich Repeat Variant"/>
    <property type="match status" value="1"/>
</dbReference>
<name>A0A9K3GTN6_HELAN</name>
<protein>
    <submittedName>
        <fullName evidence="1">Armadillo-like helical protein</fullName>
    </submittedName>
</protein>
<dbReference type="PANTHER" id="PTHR46043:SF13">
    <property type="entry name" value="ARM REPEAT SUPERFAMILY PROTEIN"/>
    <property type="match status" value="1"/>
</dbReference>
<evidence type="ECO:0000313" key="2">
    <source>
        <dbReference type="Proteomes" id="UP000215914"/>
    </source>
</evidence>
<sequence>MPHSWSNYLSNCCDSDGDSRVGKYGCVPLLIAMLEGKSVEEKQAAAKALSTILVCSGNRRIYRKEQRGITSAVQLLDPTILNLDKKYPVSILMSLTHSKECRKQIVDSGGLVYLQKLVETEVDGAKKLHETISHGNLWGVFARR</sequence>